<dbReference type="EMBL" id="JH687403">
    <property type="protein sequence ID" value="EIM79531.1"/>
    <property type="molecule type" value="Genomic_DNA"/>
</dbReference>
<sequence length="1697" mass="190717">MHGVCEGFSLSCRSTSTNVQGPDSGSNVRRQAPHNTTGSSQTGNSGPLPNESYVVEGPTFNRMLAIVVGEAEKAKTPRISQDMKATSTEPKSATLHRKPSLTKTKVARKITSQERKVEDTVDTDDDEEEGDKRAREQDGDSDKGDNDPNYPSGSVHRRFPVGSEPPGWKIVKWATRSSGKQKWKGHNAKRVRCIGIYVCNNPTCKRTTRPLTNDKRRQEQAMAMYTWTEMGGDGLEYSCWEHDGVHTHERPPGGAVSPQEEAEIDAQATRRPTAHAHALRTGDALPGSKPLADINPKLADPRAARYQLAKSQERTGIRPAGSSKSGFSVLEVYRKLREEYGSTFLLDMQVFSESVIVLQTPWMKERLGLSVNSWLQEGSGPSILVNTIQTYPGHGNVTDADNKYFRHGYLLVSVGFDTTLESWVPALYTWDDRLDTAHIRHHFRWLFKSIIDHADERFEPKLLFNIMDFSQAQDRAHEIEFAETMITRQHATYEKLPEAIRAQTISNARKAYLDEAAKYRRGCDVHFMRSATRLKRNGTLVPPEHTALFDEFCHLAIGRDTTRSQFSEAVEHIRTTLPRIRGWLAWWLRASVRTMAFPCHSVSDPEDLDQTPNNSNPVETQHSLLHHAVGTDHDLIPGVQNLYLHAKEMEKRTKSIEGNSVPLLLLESIIDLTAICVHVEGHIGPSRGPKTGRRTLKPWAVNDGRAPDTYELLRPTMASGTPHHSSSSTDSLDATNESSLPTSPAPSILRSYKWAKNSCFFDVGHELLFRFFMRLRPPQRLTLRQLFHDSSSPLAEMLYQFDVRCRWTAEKGAGSDRHTDKGTRILGIAQSKLRYYISDRWNDTPAGKFGHPTNWIQRLLEVRLNKLLCGDNPDEVSQDNTGGTFGNEDTIRLHFGIQQRVVRICGNGHSQTATVSTITTGPFVMSEHDKSLARIALSLEPTATITIQQYFQFCIPRIADRTSAKEASEMIHNVTVDACHHPGCTERPHNVETLTSWPELLQIIPDTIDLNPHDCRPVQPLASFSISSPVEASPEDATGFEEATRYEDIGYDFIGRIIFLREASHFQAEILIEDRVYVYDDVENGGFLQDIGDVSVIERSNVKTSLLMYYRRTPSSTSRRSVAQIVKLLSQGPVAIDGYGLVPANPIRPDSPTPPPQTALPDRPNTKPATPDTVDELISATLDATLPRPQSPSESDTSDSVDDTQALVLHRNNEATPENPTFTLYPDCIGCYGDLDPDEVDVSRTLECNICQRRSHVSCIEFQWGLPHGYPVSQYWRCYVCSRAARERPGSVLWSDAKYINQYILLQTREKSKTYYAAKILRREGRSAVLKWFDCNKYSPMRDKPLTDEFKFPTQRAVEAAIAMYKNAENAGHIYWPLQLCEDARDKYRYANPTIQAALEDAFGAIIAILTGARKHPVMSGYSNWLNTAAGRQNLLRRGHDWANTTFNIPILPGDSSLLAPYLSHMLRVLADRMPDWTGVLRSQLIFEPGTVLLQLVILRTYLRLSPKHDNEIFDLVTSRRIVNRPSEWQQVARVLDQDFQADIYEGVRTRNSAQDSDDGSSIGIPEPMITDFCGMYKLKDLILRYRPEMDILEGIVGIKSSNGQPYIWRGSSENQLSGGEPYSSFRPRPRALAAKRTQASLDAPPDMTSNIVEVPASPSDPPEEPPKKRKKHNPADSRLHHVEKRSSARLKAKAKA</sequence>
<name>R7RW60_STEHR</name>
<gene>
    <name evidence="2" type="ORF">STEHIDRAFT_116440</name>
</gene>
<feature type="region of interest" description="Disordered" evidence="1">
    <location>
        <begin position="12"/>
        <end position="54"/>
    </location>
</feature>
<feature type="region of interest" description="Disordered" evidence="1">
    <location>
        <begin position="1604"/>
        <end position="1697"/>
    </location>
</feature>
<feature type="compositionally biased region" description="Basic and acidic residues" evidence="1">
    <location>
        <begin position="1674"/>
        <end position="1687"/>
    </location>
</feature>
<reference evidence="3" key="1">
    <citation type="journal article" date="2012" name="Science">
        <title>The Paleozoic origin of enzymatic lignin decomposition reconstructed from 31 fungal genomes.</title>
        <authorList>
            <person name="Floudas D."/>
            <person name="Binder M."/>
            <person name="Riley R."/>
            <person name="Barry K."/>
            <person name="Blanchette R.A."/>
            <person name="Henrissat B."/>
            <person name="Martinez A.T."/>
            <person name="Otillar R."/>
            <person name="Spatafora J.W."/>
            <person name="Yadav J.S."/>
            <person name="Aerts A."/>
            <person name="Benoit I."/>
            <person name="Boyd A."/>
            <person name="Carlson A."/>
            <person name="Copeland A."/>
            <person name="Coutinho P.M."/>
            <person name="de Vries R.P."/>
            <person name="Ferreira P."/>
            <person name="Findley K."/>
            <person name="Foster B."/>
            <person name="Gaskell J."/>
            <person name="Glotzer D."/>
            <person name="Gorecki P."/>
            <person name="Heitman J."/>
            <person name="Hesse C."/>
            <person name="Hori C."/>
            <person name="Igarashi K."/>
            <person name="Jurgens J.A."/>
            <person name="Kallen N."/>
            <person name="Kersten P."/>
            <person name="Kohler A."/>
            <person name="Kuees U."/>
            <person name="Kumar T.K.A."/>
            <person name="Kuo A."/>
            <person name="LaButti K."/>
            <person name="Larrondo L.F."/>
            <person name="Lindquist E."/>
            <person name="Ling A."/>
            <person name="Lombard V."/>
            <person name="Lucas S."/>
            <person name="Lundell T."/>
            <person name="Martin R."/>
            <person name="McLaughlin D.J."/>
            <person name="Morgenstern I."/>
            <person name="Morin E."/>
            <person name="Murat C."/>
            <person name="Nagy L.G."/>
            <person name="Nolan M."/>
            <person name="Ohm R.A."/>
            <person name="Patyshakuliyeva A."/>
            <person name="Rokas A."/>
            <person name="Ruiz-Duenas F.J."/>
            <person name="Sabat G."/>
            <person name="Salamov A."/>
            <person name="Samejima M."/>
            <person name="Schmutz J."/>
            <person name="Slot J.C."/>
            <person name="St John F."/>
            <person name="Stenlid J."/>
            <person name="Sun H."/>
            <person name="Sun S."/>
            <person name="Syed K."/>
            <person name="Tsang A."/>
            <person name="Wiebenga A."/>
            <person name="Young D."/>
            <person name="Pisabarro A."/>
            <person name="Eastwood D.C."/>
            <person name="Martin F."/>
            <person name="Cullen D."/>
            <person name="Grigoriev I.V."/>
            <person name="Hibbett D.S."/>
        </authorList>
    </citation>
    <scope>NUCLEOTIDE SEQUENCE [LARGE SCALE GENOMIC DNA]</scope>
    <source>
        <strain evidence="3">FP-91666</strain>
    </source>
</reference>
<dbReference type="RefSeq" id="XP_007311330.1">
    <property type="nucleotide sequence ID" value="XM_007311268.1"/>
</dbReference>
<evidence type="ECO:0000313" key="2">
    <source>
        <dbReference type="EMBL" id="EIM79531.1"/>
    </source>
</evidence>
<organism evidence="2 3">
    <name type="scientific">Stereum hirsutum (strain FP-91666)</name>
    <name type="common">White-rot fungus</name>
    <dbReference type="NCBI Taxonomy" id="721885"/>
    <lineage>
        <taxon>Eukaryota</taxon>
        <taxon>Fungi</taxon>
        <taxon>Dikarya</taxon>
        <taxon>Basidiomycota</taxon>
        <taxon>Agaricomycotina</taxon>
        <taxon>Agaricomycetes</taxon>
        <taxon>Russulales</taxon>
        <taxon>Stereaceae</taxon>
        <taxon>Stereum</taxon>
    </lineage>
</organism>
<feature type="region of interest" description="Disordered" evidence="1">
    <location>
        <begin position="683"/>
        <end position="702"/>
    </location>
</feature>
<dbReference type="GeneID" id="18795915"/>
<evidence type="ECO:0000313" key="3">
    <source>
        <dbReference type="Proteomes" id="UP000053927"/>
    </source>
</evidence>
<dbReference type="OrthoDB" id="3046685at2759"/>
<dbReference type="OMA" id="GVHTHER"/>
<feature type="region of interest" description="Disordered" evidence="1">
    <location>
        <begin position="1140"/>
        <end position="1172"/>
    </location>
</feature>
<evidence type="ECO:0008006" key="4">
    <source>
        <dbReference type="Google" id="ProtNLM"/>
    </source>
</evidence>
<feature type="compositionally biased region" description="Polar residues" evidence="1">
    <location>
        <begin position="12"/>
        <end position="47"/>
    </location>
</feature>
<feature type="compositionally biased region" description="Acidic residues" evidence="1">
    <location>
        <begin position="120"/>
        <end position="129"/>
    </location>
</feature>
<keyword evidence="3" id="KW-1185">Reference proteome</keyword>
<feature type="region of interest" description="Disordered" evidence="1">
    <location>
        <begin position="73"/>
        <end position="167"/>
    </location>
</feature>
<feature type="compositionally biased region" description="Pro residues" evidence="1">
    <location>
        <begin position="1149"/>
        <end position="1158"/>
    </location>
</feature>
<dbReference type="Proteomes" id="UP000053927">
    <property type="component" value="Unassembled WGS sequence"/>
</dbReference>
<accession>R7RW60</accession>
<protein>
    <recommendedName>
        <fullName evidence="4">PHD-type domain-containing protein</fullName>
    </recommendedName>
</protein>
<feature type="compositionally biased region" description="Basic and acidic residues" evidence="1">
    <location>
        <begin position="130"/>
        <end position="146"/>
    </location>
</feature>
<dbReference type="eggNOG" id="ENOG502S7P8">
    <property type="taxonomic scope" value="Eukaryota"/>
</dbReference>
<feature type="compositionally biased region" description="Polar residues" evidence="1">
    <location>
        <begin position="718"/>
        <end position="742"/>
    </location>
</feature>
<feature type="region of interest" description="Disordered" evidence="1">
    <location>
        <begin position="1183"/>
        <end position="1202"/>
    </location>
</feature>
<feature type="region of interest" description="Disordered" evidence="1">
    <location>
        <begin position="715"/>
        <end position="743"/>
    </location>
</feature>
<dbReference type="KEGG" id="shs:STEHIDRAFT_116440"/>
<proteinExistence type="predicted"/>
<feature type="compositionally biased region" description="Basic residues" evidence="1">
    <location>
        <begin position="1688"/>
        <end position="1697"/>
    </location>
</feature>
<feature type="compositionally biased region" description="Basic residues" evidence="1">
    <location>
        <begin position="94"/>
        <end position="108"/>
    </location>
</feature>
<evidence type="ECO:0000256" key="1">
    <source>
        <dbReference type="SAM" id="MobiDB-lite"/>
    </source>
</evidence>